<dbReference type="PANTHER" id="PTHR15288">
    <property type="entry name" value="DENN DOMAIN-CONTAINING PROTEIN 2"/>
    <property type="match status" value="1"/>
</dbReference>
<feature type="domain" description="UDENN" evidence="1">
    <location>
        <begin position="166"/>
        <end position="546"/>
    </location>
</feature>
<organism evidence="2">
    <name type="scientific">Rhodnius prolixus</name>
    <name type="common">Triatomid bug</name>
    <dbReference type="NCBI Taxonomy" id="13249"/>
    <lineage>
        <taxon>Eukaryota</taxon>
        <taxon>Metazoa</taxon>
        <taxon>Ecdysozoa</taxon>
        <taxon>Arthropoda</taxon>
        <taxon>Hexapoda</taxon>
        <taxon>Insecta</taxon>
        <taxon>Pterygota</taxon>
        <taxon>Neoptera</taxon>
        <taxon>Paraneoptera</taxon>
        <taxon>Hemiptera</taxon>
        <taxon>Heteroptera</taxon>
        <taxon>Panheteroptera</taxon>
        <taxon>Cimicomorpha</taxon>
        <taxon>Reduviidae</taxon>
        <taxon>Triatominae</taxon>
        <taxon>Rhodnius</taxon>
    </lineage>
</organism>
<dbReference type="Pfam" id="PF03456">
    <property type="entry name" value="uDENN"/>
    <property type="match status" value="1"/>
</dbReference>
<sequence length="589" mass="67289">MSTAIENIKADNEESPKLEYLIVPLNKESVEGRKEFDTVLRKTRKMLISPNENDEFEELYDENNAESPLADYYAMLPPRPKELNSKSHDVFDEIKSLMIEAYNNGCVHFNEEGEQAQLRALRGEASSKQLTEMFSQMINDSDCRFRERCRIVRKKSVPSEKLLDALLLIGIDTQLDDATKVPYVKARYTQPHVEIPNNIERLVFPDADNWPPISTSHRSTRQSNYFTIVLTRNSGDRSYAYCRRLLPEGSSFCLPLTYVILTGNDDTVFYHKVLDQIEVNHGLPENEYQKFVQSLLDSYLPKLGENLILDDVHITRHEDNRPYEYVISNLLNDLSVPVFLKLFSAILLERKIIVVSTQVSKVCDSVEALCRCLFPFSWQHTVVSVLPSDMSELLQCPTPYLVGQLKGRNHPLTYLENIFAGIENSFIVDVDCGTILNCMGDEMNILPKRLTKSLKSSLYLCPVKGPDTCASATLLRLFVELVGHYPLVIINGPSSELDKPGFRVFLRNSFVSALSSKSTEHFLRLFVDTAMFEAFIRERLDNLDFKMGLFEKSCVEFIAEEVRKPSGLLKTITLNRTVKILGDQFLKEE</sequence>
<evidence type="ECO:0000313" key="2">
    <source>
        <dbReference type="EMBL" id="MOY45145.1"/>
    </source>
</evidence>
<dbReference type="InterPro" id="IPR001194">
    <property type="entry name" value="cDENN_dom"/>
</dbReference>
<dbReference type="InterPro" id="IPR051942">
    <property type="entry name" value="DENN_domain_containing_2"/>
</dbReference>
<dbReference type="VEuPathDB" id="VectorBase:RPRC003372"/>
<dbReference type="Pfam" id="PF03455">
    <property type="entry name" value="dDENN"/>
    <property type="match status" value="1"/>
</dbReference>
<evidence type="ECO:0000259" key="1">
    <source>
        <dbReference type="PROSITE" id="PS50211"/>
    </source>
</evidence>
<dbReference type="SMART" id="SM00799">
    <property type="entry name" value="DENN"/>
    <property type="match status" value="1"/>
</dbReference>
<dbReference type="AlphaFoldDB" id="A0A4P6D6H7"/>
<dbReference type="InterPro" id="IPR005112">
    <property type="entry name" value="dDENN_dom"/>
</dbReference>
<dbReference type="PANTHER" id="PTHR15288:SF0">
    <property type="entry name" value="UDENN DOMAIN-CONTAINING PROTEIN"/>
    <property type="match status" value="1"/>
</dbReference>
<dbReference type="InterPro" id="IPR037516">
    <property type="entry name" value="Tripartite_DENN"/>
</dbReference>
<name>A0A4P6D6H7_RHOPR</name>
<dbReference type="SMART" id="SM00801">
    <property type="entry name" value="dDENN"/>
    <property type="match status" value="1"/>
</dbReference>
<reference evidence="2" key="1">
    <citation type="submission" date="2019-04" db="EMBL/GenBank/DDBJ databases">
        <title>Analysis of the testis transcriptome of the Chagas disease vector Rhodnius prolixus.</title>
        <authorList>
            <person name="Cesar J."/>
            <person name="Ribeiro J.M."/>
            <person name="Pereira M.H."/>
            <person name="Araujo R.N."/>
            <person name="Gontijo N.F."/>
            <person name="Pessoa G."/>
            <person name="Sant'Anna M.V."/>
            <person name="Sorgine M.H."/>
            <person name="Majerowicz D."/>
            <person name="Carvalho A.B."/>
            <person name="Braz G."/>
            <person name="Mesquita R."/>
            <person name="Lagerblad P.O."/>
            <person name="Koerich L.B."/>
        </authorList>
    </citation>
    <scope>NUCLEOTIDE SEQUENCE</scope>
</reference>
<protein>
    <submittedName>
        <fullName evidence="2">Putative ras signaling inhibitor st5</fullName>
    </submittedName>
</protein>
<proteinExistence type="predicted"/>
<dbReference type="InterPro" id="IPR043153">
    <property type="entry name" value="DENN_C"/>
</dbReference>
<dbReference type="PROSITE" id="PS50211">
    <property type="entry name" value="DENN"/>
    <property type="match status" value="1"/>
</dbReference>
<dbReference type="Pfam" id="PF02141">
    <property type="entry name" value="DENN"/>
    <property type="match status" value="1"/>
</dbReference>
<dbReference type="SMART" id="SM00800">
    <property type="entry name" value="uDENN"/>
    <property type="match status" value="1"/>
</dbReference>
<dbReference type="InterPro" id="IPR005113">
    <property type="entry name" value="uDENN_dom"/>
</dbReference>
<accession>A0A4P6D6H7</accession>
<dbReference type="Gene3D" id="3.40.50.11500">
    <property type="match status" value="1"/>
</dbReference>
<dbReference type="EMBL" id="GHKJ01000115">
    <property type="protein sequence ID" value="MOY45145.1"/>
    <property type="molecule type" value="Transcribed_RNA"/>
</dbReference>
<dbReference type="Gene3D" id="3.30.450.200">
    <property type="match status" value="1"/>
</dbReference>